<name>A0A7W9SUK2_ARMRO</name>
<feature type="domain" description="F5/8 type C" evidence="2">
    <location>
        <begin position="37"/>
        <end position="186"/>
    </location>
</feature>
<evidence type="ECO:0000313" key="3">
    <source>
        <dbReference type="EMBL" id="MBB6052941.1"/>
    </source>
</evidence>
<accession>A0A7W9SUK2</accession>
<feature type="chain" id="PRO_5030978782" description="F5/8 type C domain-containing protein" evidence="1">
    <location>
        <begin position="31"/>
        <end position="225"/>
    </location>
</feature>
<dbReference type="InterPro" id="IPR000421">
    <property type="entry name" value="FA58C"/>
</dbReference>
<keyword evidence="1" id="KW-0732">Signal</keyword>
<organism evidence="3 4">
    <name type="scientific">Armatimonas rosea</name>
    <dbReference type="NCBI Taxonomy" id="685828"/>
    <lineage>
        <taxon>Bacteria</taxon>
        <taxon>Bacillati</taxon>
        <taxon>Armatimonadota</taxon>
        <taxon>Armatimonadia</taxon>
        <taxon>Armatimonadales</taxon>
        <taxon>Armatimonadaceae</taxon>
        <taxon>Armatimonas</taxon>
    </lineage>
</organism>
<gene>
    <name evidence="3" type="ORF">HNQ39_004773</name>
</gene>
<evidence type="ECO:0000256" key="1">
    <source>
        <dbReference type="SAM" id="SignalP"/>
    </source>
</evidence>
<dbReference type="EMBL" id="JACHGW010000005">
    <property type="protein sequence ID" value="MBB6052941.1"/>
    <property type="molecule type" value="Genomic_DNA"/>
</dbReference>
<dbReference type="PROSITE" id="PS50022">
    <property type="entry name" value="FA58C_3"/>
    <property type="match status" value="1"/>
</dbReference>
<dbReference type="AlphaFoldDB" id="A0A7W9SUK2"/>
<dbReference type="SUPFAM" id="SSF49785">
    <property type="entry name" value="Galactose-binding domain-like"/>
    <property type="match status" value="1"/>
</dbReference>
<proteinExistence type="predicted"/>
<dbReference type="Gene3D" id="2.60.120.260">
    <property type="entry name" value="Galactose-binding domain-like"/>
    <property type="match status" value="1"/>
</dbReference>
<evidence type="ECO:0000313" key="4">
    <source>
        <dbReference type="Proteomes" id="UP000520814"/>
    </source>
</evidence>
<evidence type="ECO:0000259" key="2">
    <source>
        <dbReference type="PROSITE" id="PS50022"/>
    </source>
</evidence>
<dbReference type="RefSeq" id="WP_184202752.1">
    <property type="nucleotide sequence ID" value="NZ_JACHGW010000005.1"/>
</dbReference>
<dbReference type="Pfam" id="PF00754">
    <property type="entry name" value="F5_F8_type_C"/>
    <property type="match status" value="1"/>
</dbReference>
<dbReference type="InterPro" id="IPR008979">
    <property type="entry name" value="Galactose-bd-like_sf"/>
</dbReference>
<comment type="caution">
    <text evidence="3">The sequence shown here is derived from an EMBL/GenBank/DDBJ whole genome shotgun (WGS) entry which is preliminary data.</text>
</comment>
<sequence>MVFSRYIATRGFLAALTVVGLAALPQTAQAQRISGVTASSNMGSFSSTNIANTVNGVGLDSLSLTANHAVANFGDYWLSSFGAATGIIDFDLGGLYDVSGFSFWNARDVVQTETGIRGVAVTFSTNGSSFFSALGTPTEFAQATTSSATNAPEIFSFSPVSASYVRFTVTSNWGNPNLTGFNEVGFSGTVSTPSSVTPELPGAMQLLPALLPVALIGARKRFKKA</sequence>
<keyword evidence="4" id="KW-1185">Reference proteome</keyword>
<reference evidence="3 4" key="1">
    <citation type="submission" date="2020-08" db="EMBL/GenBank/DDBJ databases">
        <title>Genomic Encyclopedia of Type Strains, Phase IV (KMG-IV): sequencing the most valuable type-strain genomes for metagenomic binning, comparative biology and taxonomic classification.</title>
        <authorList>
            <person name="Goeker M."/>
        </authorList>
    </citation>
    <scope>NUCLEOTIDE SEQUENCE [LARGE SCALE GENOMIC DNA]</scope>
    <source>
        <strain evidence="3 4">DSM 23562</strain>
    </source>
</reference>
<feature type="signal peptide" evidence="1">
    <location>
        <begin position="1"/>
        <end position="30"/>
    </location>
</feature>
<dbReference type="Proteomes" id="UP000520814">
    <property type="component" value="Unassembled WGS sequence"/>
</dbReference>
<protein>
    <recommendedName>
        <fullName evidence="2">F5/8 type C domain-containing protein</fullName>
    </recommendedName>
</protein>